<keyword evidence="2" id="KW-1185">Reference proteome</keyword>
<protein>
    <submittedName>
        <fullName evidence="1">Uncharacterized protein</fullName>
    </submittedName>
</protein>
<gene>
    <name evidence="1" type="ORF">AVEN_254784_1</name>
</gene>
<sequence>MEHESACTGVTLLMEQKFCRQCCRLMERGRAKPPVRSLDGPAPVRATGVTMLMEQQRITKPQSVQTRWNISAVSVLRRRWNMKCEPPVTRSA</sequence>
<dbReference type="Proteomes" id="UP000499080">
    <property type="component" value="Unassembled WGS sequence"/>
</dbReference>
<accession>A0A4Y2QGU7</accession>
<evidence type="ECO:0000313" key="2">
    <source>
        <dbReference type="Proteomes" id="UP000499080"/>
    </source>
</evidence>
<reference evidence="1 2" key="1">
    <citation type="journal article" date="2019" name="Sci. Rep.">
        <title>Orb-weaving spider Araneus ventricosus genome elucidates the spidroin gene catalogue.</title>
        <authorList>
            <person name="Kono N."/>
            <person name="Nakamura H."/>
            <person name="Ohtoshi R."/>
            <person name="Moran D.A.P."/>
            <person name="Shinohara A."/>
            <person name="Yoshida Y."/>
            <person name="Fujiwara M."/>
            <person name="Mori M."/>
            <person name="Tomita M."/>
            <person name="Arakawa K."/>
        </authorList>
    </citation>
    <scope>NUCLEOTIDE SEQUENCE [LARGE SCALE GENOMIC DNA]</scope>
</reference>
<name>A0A4Y2QGU7_ARAVE</name>
<dbReference type="EMBL" id="BGPR01013842">
    <property type="protein sequence ID" value="GBN62506.1"/>
    <property type="molecule type" value="Genomic_DNA"/>
</dbReference>
<dbReference type="AlphaFoldDB" id="A0A4Y2QGU7"/>
<comment type="caution">
    <text evidence="1">The sequence shown here is derived from an EMBL/GenBank/DDBJ whole genome shotgun (WGS) entry which is preliminary data.</text>
</comment>
<evidence type="ECO:0000313" key="1">
    <source>
        <dbReference type="EMBL" id="GBN62506.1"/>
    </source>
</evidence>
<proteinExistence type="predicted"/>
<organism evidence="1 2">
    <name type="scientific">Araneus ventricosus</name>
    <name type="common">Orbweaver spider</name>
    <name type="synonym">Epeira ventricosa</name>
    <dbReference type="NCBI Taxonomy" id="182803"/>
    <lineage>
        <taxon>Eukaryota</taxon>
        <taxon>Metazoa</taxon>
        <taxon>Ecdysozoa</taxon>
        <taxon>Arthropoda</taxon>
        <taxon>Chelicerata</taxon>
        <taxon>Arachnida</taxon>
        <taxon>Araneae</taxon>
        <taxon>Araneomorphae</taxon>
        <taxon>Entelegynae</taxon>
        <taxon>Araneoidea</taxon>
        <taxon>Araneidae</taxon>
        <taxon>Araneus</taxon>
    </lineage>
</organism>